<accession>A0A385UI24</accession>
<organism evidence="2 3">
    <name type="scientific">Mycobacterium phage VasuNzinga</name>
    <dbReference type="NCBI Taxonomy" id="2301620"/>
    <lineage>
        <taxon>Viruses</taxon>
        <taxon>Duplodnaviria</taxon>
        <taxon>Heunggongvirae</taxon>
        <taxon>Uroviricota</taxon>
        <taxon>Caudoviricetes</taxon>
        <taxon>Marvinvirus</taxon>
        <taxon>Marvinvirus marvin</taxon>
    </lineage>
</organism>
<evidence type="ECO:0000313" key="3">
    <source>
        <dbReference type="Proteomes" id="UP000277768"/>
    </source>
</evidence>
<evidence type="ECO:0000259" key="1">
    <source>
        <dbReference type="Pfam" id="PF05305"/>
    </source>
</evidence>
<sequence>MKRTFLAGVLAAVAITLPSLAPPAHATPQQDAAFYQLLHSVGMNVGPHAVSNAYAVCEAVWDEGLHPEAVAWAVLALDPGLYTIGAARAFVAASMIVYCPPADGPQMGKMAV</sequence>
<dbReference type="Pfam" id="PF05305">
    <property type="entry name" value="DUF732"/>
    <property type="match status" value="1"/>
</dbReference>
<dbReference type="EMBL" id="MH727562">
    <property type="protein sequence ID" value="AYB70745.1"/>
    <property type="molecule type" value="Genomic_DNA"/>
</dbReference>
<feature type="domain" description="DUF732" evidence="1">
    <location>
        <begin position="30"/>
        <end position="100"/>
    </location>
</feature>
<protein>
    <recommendedName>
        <fullName evidence="1">DUF732 domain-containing protein</fullName>
    </recommendedName>
</protein>
<proteinExistence type="predicted"/>
<name>A0A385UI24_9CAUD</name>
<dbReference type="InterPro" id="IPR007969">
    <property type="entry name" value="DUF732"/>
</dbReference>
<dbReference type="Proteomes" id="UP000277768">
    <property type="component" value="Segment"/>
</dbReference>
<evidence type="ECO:0000313" key="2">
    <source>
        <dbReference type="EMBL" id="AYB70745.1"/>
    </source>
</evidence>
<gene>
    <name evidence="2" type="primary">63</name>
    <name evidence="2" type="ORF">SEA_VASUNZINGA_63</name>
</gene>
<reference evidence="2 3" key="1">
    <citation type="submission" date="2018-08" db="EMBL/GenBank/DDBJ databases">
        <authorList>
            <person name="Arabshahi J."/>
            <person name="Bell S."/>
            <person name="Berglund Z."/>
            <person name="Carrithers M."/>
            <person name="Carroll C."/>
            <person name="Chan J."/>
            <person name="Cushing H."/>
            <person name="Falender Z."/>
            <person name="Fitzgerald K."/>
            <person name="Flynn H."/>
            <person name="Gao Z."/>
            <person name="Gaskin E."/>
            <person name="Greene J."/>
            <person name="Gupta S."/>
            <person name="Hamlin J."/>
            <person name="Harrell D."/>
            <person name="Haskins E."/>
            <person name="Hong Y."/>
            <person name="Kerstiens E."/>
            <person name="Kikla A."/>
            <person name="Krampen J."/>
            <person name="Ku M."/>
            <person name="Kuchta V."/>
            <person name="Lang E."/>
            <person name="Larson A."/>
            <person name="Lin C.F."/>
            <person name="Martineau K."/>
            <person name="McCool M."/>
            <person name="McCormick S."/>
            <person name="Miller C."/>
            <person name="Misicko E."/>
            <person name="Nagy C."/>
            <person name="Novak L."/>
            <person name="Otero A."/>
            <person name="Park A."/>
            <person name="Ram C."/>
            <person name="Ravichandran V."/>
            <person name="Reuhs M."/>
            <person name="Riedel J."/>
            <person name="Rosen J."/>
            <person name="Russo J."/>
            <person name="Sanchez C."/>
            <person name="Shank E."/>
            <person name="Shao A."/>
            <person name="Shapiro G."/>
            <person name="Shoaf T."/>
            <person name="Smith G."/>
            <person name="Spiritoso H."/>
            <person name="Yu Z.H."/>
            <person name="Zhang Z."/>
            <person name="Girish V."/>
            <person name="Walker N."/>
            <person name="Li Y."/>
            <person name="Clase K.L."/>
            <person name="Garlena R.A."/>
            <person name="Russell D.A."/>
            <person name="Pope W.H."/>
            <person name="Jacobs-Sera D."/>
            <person name="Hatfull G.F."/>
        </authorList>
    </citation>
    <scope>NUCLEOTIDE SEQUENCE [LARGE SCALE GENOMIC DNA]</scope>
</reference>